<dbReference type="RefSeq" id="XP_006694372.1">
    <property type="nucleotide sequence ID" value="XM_006694309.1"/>
</dbReference>
<dbReference type="HOGENOM" id="CLU_811329_0_0_1"/>
<reference evidence="3 4" key="1">
    <citation type="journal article" date="2011" name="Cell">
        <title>Insight into structure and assembly of the nuclear pore complex by utilizing the genome of a eukaryotic thermophile.</title>
        <authorList>
            <person name="Amlacher S."/>
            <person name="Sarges P."/>
            <person name="Flemming D."/>
            <person name="van Noort V."/>
            <person name="Kunze R."/>
            <person name="Devos D.P."/>
            <person name="Arumugam M."/>
            <person name="Bork P."/>
            <person name="Hurt E."/>
        </authorList>
    </citation>
    <scope>NUCLEOTIDE SEQUENCE [LARGE SCALE GENOMIC DNA]</scope>
    <source>
        <strain evidence="4">DSM 1495 / CBS 144.50 / IMI 039719</strain>
    </source>
</reference>
<feature type="region of interest" description="Disordered" evidence="1">
    <location>
        <begin position="272"/>
        <end position="342"/>
    </location>
</feature>
<dbReference type="EMBL" id="GL988041">
    <property type="protein sequence ID" value="EGS22076.1"/>
    <property type="molecule type" value="Genomic_DNA"/>
</dbReference>
<feature type="transmembrane region" description="Helical" evidence="2">
    <location>
        <begin position="111"/>
        <end position="131"/>
    </location>
</feature>
<keyword evidence="2" id="KW-0472">Membrane</keyword>
<protein>
    <submittedName>
        <fullName evidence="3">Uncharacterized protein</fullName>
    </submittedName>
</protein>
<dbReference type="OrthoDB" id="4589725at2759"/>
<sequence>MATWLAAEYSGTDRDIDQEFSDVVFAATIVAIIGSFISIVGSVLMMVALHISSVSAYYVVVSRQRWWKFFQIDAWCGIGLMVLFAIIWTAVLLDAVIQGKSVSVNINWLHFVIWFALDIIALCIFIGAIYVRSKFKERSDLVPGNLVALILTASFLELVRCSYWCGIVRQAMRDDTSDTGYHARLILDPIFSHWVQATVIILTNVVLGRPIWAHAPTVDVPPPQQPMYVYPFPAPAPAPAPAPYPAHYSMYGYPQPYAQPAETSYSAQGYYASTGQSKPSPAPVSPPVAAPAALATPPPLANQPMPSMSTGSTLTQPLAHIYEADNGSVPRTELPADPAHMR</sequence>
<dbReference type="AlphaFoldDB" id="G0S4B8"/>
<feature type="transmembrane region" description="Helical" evidence="2">
    <location>
        <begin position="23"/>
        <end position="51"/>
    </location>
</feature>
<name>G0S4B8_CHATD</name>
<keyword evidence="2" id="KW-0812">Transmembrane</keyword>
<dbReference type="Proteomes" id="UP000008066">
    <property type="component" value="Unassembled WGS sequence"/>
</dbReference>
<organism evidence="4">
    <name type="scientific">Chaetomium thermophilum (strain DSM 1495 / CBS 144.50 / IMI 039719)</name>
    <name type="common">Thermochaetoides thermophila</name>
    <dbReference type="NCBI Taxonomy" id="759272"/>
    <lineage>
        <taxon>Eukaryota</taxon>
        <taxon>Fungi</taxon>
        <taxon>Dikarya</taxon>
        <taxon>Ascomycota</taxon>
        <taxon>Pezizomycotina</taxon>
        <taxon>Sordariomycetes</taxon>
        <taxon>Sordariomycetidae</taxon>
        <taxon>Sordariales</taxon>
        <taxon>Chaetomiaceae</taxon>
        <taxon>Thermochaetoides</taxon>
    </lineage>
</organism>
<evidence type="ECO:0000256" key="2">
    <source>
        <dbReference type="SAM" id="Phobius"/>
    </source>
</evidence>
<keyword evidence="4" id="KW-1185">Reference proteome</keyword>
<gene>
    <name evidence="3" type="ORF">CTHT_0039610</name>
</gene>
<accession>G0S4B8</accession>
<evidence type="ECO:0000313" key="3">
    <source>
        <dbReference type="EMBL" id="EGS22076.1"/>
    </source>
</evidence>
<feature type="transmembrane region" description="Helical" evidence="2">
    <location>
        <begin position="72"/>
        <end position="91"/>
    </location>
</feature>
<evidence type="ECO:0000313" key="4">
    <source>
        <dbReference type="Proteomes" id="UP000008066"/>
    </source>
</evidence>
<feature type="compositionally biased region" description="Polar residues" evidence="1">
    <location>
        <begin position="304"/>
        <end position="316"/>
    </location>
</feature>
<feature type="compositionally biased region" description="Pro residues" evidence="1">
    <location>
        <begin position="280"/>
        <end position="289"/>
    </location>
</feature>
<evidence type="ECO:0000256" key="1">
    <source>
        <dbReference type="SAM" id="MobiDB-lite"/>
    </source>
</evidence>
<proteinExistence type="predicted"/>
<keyword evidence="2" id="KW-1133">Transmembrane helix</keyword>
<dbReference type="KEGG" id="cthr:CTHT_0039610"/>
<dbReference type="GeneID" id="18257999"/>